<dbReference type="InParanoid" id="O66578"/>
<dbReference type="Pfam" id="PF18856">
    <property type="entry name" value="baeRF_family12"/>
    <property type="match status" value="1"/>
</dbReference>
<evidence type="ECO:0000313" key="2">
    <source>
        <dbReference type="EMBL" id="AAC06549.1"/>
    </source>
</evidence>
<dbReference type="HOGENOM" id="CLU_685002_0_0_0"/>
<reference evidence="2 3" key="1">
    <citation type="journal article" date="1998" name="Nature">
        <title>The complete genome of the hyperthermophilic bacterium Aquifex aeolicus.</title>
        <authorList>
            <person name="Deckert G."/>
            <person name="Warren P.V."/>
            <person name="Gaasterland T."/>
            <person name="Young W.G."/>
            <person name="Lenox A.L."/>
            <person name="Graham D.E."/>
            <person name="Overbeek R."/>
            <person name="Snead M.A."/>
            <person name="Keller M."/>
            <person name="Aujay M."/>
            <person name="Huber R."/>
            <person name="Feldman R.A."/>
            <person name="Short J.M."/>
            <person name="Olson G.J."/>
            <person name="Swanson R.V."/>
        </authorList>
    </citation>
    <scope>NUCLEOTIDE SEQUENCE [LARGE SCALE GENOMIC DNA]</scope>
    <source>
        <strain evidence="2 3">VF5</strain>
    </source>
</reference>
<dbReference type="Proteomes" id="UP000000798">
    <property type="component" value="Chromosome"/>
</dbReference>
<dbReference type="EMBL" id="AE000657">
    <property type="protein sequence ID" value="AAC06549.1"/>
    <property type="molecule type" value="Genomic_DNA"/>
</dbReference>
<dbReference type="SUPFAM" id="SSF55315">
    <property type="entry name" value="L30e-like"/>
    <property type="match status" value="1"/>
</dbReference>
<dbReference type="RefSeq" id="WP_010880076.1">
    <property type="nucleotide sequence ID" value="NC_000918.1"/>
</dbReference>
<dbReference type="InterPro" id="IPR029064">
    <property type="entry name" value="Ribosomal_eL30-like_sf"/>
</dbReference>
<dbReference type="AlphaFoldDB" id="O66578"/>
<keyword evidence="3" id="KW-1185">Reference proteome</keyword>
<dbReference type="EnsemblBacteria" id="AAC06549">
    <property type="protein sequence ID" value="AAC06549"/>
    <property type="gene ID" value="aq_199"/>
</dbReference>
<evidence type="ECO:0000256" key="1">
    <source>
        <dbReference type="SAM" id="Coils"/>
    </source>
</evidence>
<accession>O66578</accession>
<dbReference type="PATRIC" id="fig|224324.8.peg.169"/>
<dbReference type="STRING" id="224324.aq_199"/>
<sequence length="407" mass="47544">MAELRETLERLASFRPQNYYVSTLYLRLMPEDRQDNKYLRVYKDLVKKKEKDLENLNLDKEVLDSIRGDIKNIQDFLSDPKNLYNCRGIAIFSCSKLGLFEYVKLPYVYRNRLMFSPDPLVREIAAIDEEFGRVAVLLLDRKHIRYFLMDITGIEEKLDFLEPMTTRAHRFHSGGALLKGAEGTFQYRMPARGAAPNVVQHGMGEWRFHMRLREEWHRILKLASDALFEEWKRIHFDKLIIGGFIEEGLREIENFLHPYVKEKLVGYIEITPEEATPHQVWEKALDLLWQKDREQEKEIIKELEELKGWGLAVNGTSEVLEMLAIGNVRTLILPEDFEKPGYLCPQSHLAFLKPECPLPEEKPIPVSDVVDEALEEALDQRATIEVIIDKELQKKVDGLAAFLRFKL</sequence>
<organism evidence="2 3">
    <name type="scientific">Aquifex aeolicus (strain VF5)</name>
    <dbReference type="NCBI Taxonomy" id="224324"/>
    <lineage>
        <taxon>Bacteria</taxon>
        <taxon>Pseudomonadati</taxon>
        <taxon>Aquificota</taxon>
        <taxon>Aquificia</taxon>
        <taxon>Aquificales</taxon>
        <taxon>Aquificaceae</taxon>
        <taxon>Aquifex</taxon>
    </lineage>
</organism>
<dbReference type="eggNOG" id="COG1503">
    <property type="taxonomic scope" value="Bacteria"/>
</dbReference>
<dbReference type="SMR" id="O66578"/>
<dbReference type="OrthoDB" id="11237at2"/>
<dbReference type="PIR" id="F70318">
    <property type="entry name" value="F70318"/>
</dbReference>
<name>O66578_AQUAE</name>
<protein>
    <submittedName>
        <fullName evidence="2">Uncharacterized protein</fullName>
    </submittedName>
</protein>
<dbReference type="InterPro" id="IPR041374">
    <property type="entry name" value="BaeRF_family12"/>
</dbReference>
<keyword evidence="1" id="KW-0175">Coiled coil</keyword>
<dbReference type="KEGG" id="aae:aq_199"/>
<evidence type="ECO:0000313" key="3">
    <source>
        <dbReference type="Proteomes" id="UP000000798"/>
    </source>
</evidence>
<proteinExistence type="predicted"/>
<feature type="coiled-coil region" evidence="1">
    <location>
        <begin position="39"/>
        <end position="66"/>
    </location>
</feature>
<gene>
    <name evidence="2" type="ordered locus">aq_199</name>
</gene>
<dbReference type="Gene3D" id="3.30.1330.30">
    <property type="match status" value="1"/>
</dbReference>